<evidence type="ECO:0000313" key="2">
    <source>
        <dbReference type="EMBL" id="WWD18791.1"/>
    </source>
</evidence>
<feature type="compositionally biased region" description="Basic and acidic residues" evidence="1">
    <location>
        <begin position="189"/>
        <end position="199"/>
    </location>
</feature>
<sequence>MVAMTKKAQFDPAAHLSKHGWQGKGTALKQGHATRPLAVVQKKTLSGIGKDRDEAVPFWDHIFAATAATLFSPSPSSSPAPTSQPGPSGWATLPPASVTTNGVPTRPVPAKLSINAMARSGRELARRGLYSRFLRGKVLIHEEEEEEAEVVVSQDVLEEDLIGGSASASVTGGEDEKRKEKKAKKEKKEKKSEKSEKSKSKGKGRAKVGEENDIVSPIESKEERKVRREEKARRKAETEAESASVFVEGETKKGKKRKAEGDVEDVEKKEKKEKRKRKDDSGEGNEKVEKKSKKSRTKE</sequence>
<reference evidence="2" key="1">
    <citation type="submission" date="2017-08" db="EMBL/GenBank/DDBJ databases">
        <authorList>
            <person name="Cuomo C."/>
            <person name="Billmyre B."/>
            <person name="Heitman J."/>
        </authorList>
    </citation>
    <scope>NUCLEOTIDE SEQUENCE</scope>
    <source>
        <strain evidence="2">CBS 12478</strain>
    </source>
</reference>
<feature type="region of interest" description="Disordered" evidence="1">
    <location>
        <begin position="72"/>
        <end position="108"/>
    </location>
</feature>
<dbReference type="OrthoDB" id="3366546at2759"/>
<reference evidence="2" key="2">
    <citation type="submission" date="2024-01" db="EMBL/GenBank/DDBJ databases">
        <title>Comparative genomics of Cryptococcus and Kwoniella reveals pathogenesis evolution and contrasting modes of karyotype evolution via chromosome fusion or intercentromeric recombination.</title>
        <authorList>
            <person name="Coelho M.A."/>
            <person name="David-Palma M."/>
            <person name="Shea T."/>
            <person name="Bowers K."/>
            <person name="McGinley-Smith S."/>
            <person name="Mohammad A.W."/>
            <person name="Gnirke A."/>
            <person name="Yurkov A.M."/>
            <person name="Nowrousian M."/>
            <person name="Sun S."/>
            <person name="Cuomo C.A."/>
            <person name="Heitman J."/>
        </authorList>
    </citation>
    <scope>NUCLEOTIDE SEQUENCE</scope>
    <source>
        <strain evidence="2">CBS 12478</strain>
    </source>
</reference>
<dbReference type="GeneID" id="43591373"/>
<protein>
    <submittedName>
        <fullName evidence="2">Uncharacterized protein</fullName>
    </submittedName>
</protein>
<dbReference type="RefSeq" id="XP_031858559.1">
    <property type="nucleotide sequence ID" value="XM_032007205.1"/>
</dbReference>
<dbReference type="AlphaFoldDB" id="A0A5M6BTU9"/>
<gene>
    <name evidence="2" type="ORF">CI109_103246</name>
</gene>
<organism evidence="2 3">
    <name type="scientific">Kwoniella shandongensis</name>
    <dbReference type="NCBI Taxonomy" id="1734106"/>
    <lineage>
        <taxon>Eukaryota</taxon>
        <taxon>Fungi</taxon>
        <taxon>Dikarya</taxon>
        <taxon>Basidiomycota</taxon>
        <taxon>Agaricomycotina</taxon>
        <taxon>Tremellomycetes</taxon>
        <taxon>Tremellales</taxon>
        <taxon>Cryptococcaceae</taxon>
        <taxon>Kwoniella</taxon>
    </lineage>
</organism>
<feature type="region of interest" description="Disordered" evidence="1">
    <location>
        <begin position="163"/>
        <end position="299"/>
    </location>
</feature>
<feature type="compositionally biased region" description="Basic residues" evidence="1">
    <location>
        <begin position="179"/>
        <end position="188"/>
    </location>
</feature>
<feature type="compositionally biased region" description="Basic and acidic residues" evidence="1">
    <location>
        <begin position="278"/>
        <end position="289"/>
    </location>
</feature>
<dbReference type="EMBL" id="CP144055">
    <property type="protein sequence ID" value="WWD18791.1"/>
    <property type="molecule type" value="Genomic_DNA"/>
</dbReference>
<feature type="region of interest" description="Disordered" evidence="1">
    <location>
        <begin position="1"/>
        <end position="32"/>
    </location>
</feature>
<dbReference type="Proteomes" id="UP000322225">
    <property type="component" value="Chromosome 5"/>
</dbReference>
<evidence type="ECO:0000256" key="1">
    <source>
        <dbReference type="SAM" id="MobiDB-lite"/>
    </source>
</evidence>
<evidence type="ECO:0000313" key="3">
    <source>
        <dbReference type="Proteomes" id="UP000322225"/>
    </source>
</evidence>
<dbReference type="KEGG" id="ksn:43591373"/>
<accession>A0A5M6BTU9</accession>
<proteinExistence type="predicted"/>
<feature type="compositionally biased region" description="Basic residues" evidence="1">
    <location>
        <begin position="290"/>
        <end position="299"/>
    </location>
</feature>
<feature type="compositionally biased region" description="Basic and acidic residues" evidence="1">
    <location>
        <begin position="219"/>
        <end position="238"/>
    </location>
</feature>
<keyword evidence="3" id="KW-1185">Reference proteome</keyword>
<name>A0A5M6BTU9_9TREE</name>